<protein>
    <submittedName>
        <fullName evidence="2">Uncharacterized protein</fullName>
    </submittedName>
</protein>
<name>A0A0B2VMM6_TOXCA</name>
<comment type="caution">
    <text evidence="2">The sequence shown here is derived from an EMBL/GenBank/DDBJ whole genome shotgun (WGS) entry which is preliminary data.</text>
</comment>
<sequence length="232" mass="26187">RIVEKDGSDKPGGSGRHHKYWKGQQAMKPLIEKACRPLEKELDKEDKEAAGDFKSDSTNYNDNPEQVEEGFGETRKNNPERRGQRRRMGTEGETSDCKLGATQTAEKANEQPADQADKSLKLDSGKNFSQPNDPTGFVLKQNTAQDGVNMETAQFGRSSKSLSKRPWKSLKSFHLCSFGCEKLFKLISWKYWPQAQGSVDDSFNLPYAMHDEKGLAYNRIGQLPTIFITRPH</sequence>
<evidence type="ECO:0000313" key="2">
    <source>
        <dbReference type="EMBL" id="KHN82828.1"/>
    </source>
</evidence>
<keyword evidence="3" id="KW-1185">Reference proteome</keyword>
<feature type="non-terminal residue" evidence="2">
    <location>
        <position position="1"/>
    </location>
</feature>
<organism evidence="2 3">
    <name type="scientific">Toxocara canis</name>
    <name type="common">Canine roundworm</name>
    <dbReference type="NCBI Taxonomy" id="6265"/>
    <lineage>
        <taxon>Eukaryota</taxon>
        <taxon>Metazoa</taxon>
        <taxon>Ecdysozoa</taxon>
        <taxon>Nematoda</taxon>
        <taxon>Chromadorea</taxon>
        <taxon>Rhabditida</taxon>
        <taxon>Spirurina</taxon>
        <taxon>Ascaridomorpha</taxon>
        <taxon>Ascaridoidea</taxon>
        <taxon>Toxocaridae</taxon>
        <taxon>Toxocara</taxon>
    </lineage>
</organism>
<gene>
    <name evidence="2" type="ORF">Tcan_06723</name>
</gene>
<evidence type="ECO:0000256" key="1">
    <source>
        <dbReference type="SAM" id="MobiDB-lite"/>
    </source>
</evidence>
<proteinExistence type="predicted"/>
<feature type="region of interest" description="Disordered" evidence="1">
    <location>
        <begin position="1"/>
        <end position="116"/>
    </location>
</feature>
<accession>A0A0B2VMM6</accession>
<dbReference type="AlphaFoldDB" id="A0A0B2VMM6"/>
<evidence type="ECO:0000313" key="3">
    <source>
        <dbReference type="Proteomes" id="UP000031036"/>
    </source>
</evidence>
<feature type="compositionally biased region" description="Basic and acidic residues" evidence="1">
    <location>
        <begin position="72"/>
        <end position="82"/>
    </location>
</feature>
<reference evidence="2 3" key="1">
    <citation type="submission" date="2014-11" db="EMBL/GenBank/DDBJ databases">
        <title>Genetic blueprint of the zoonotic pathogen Toxocara canis.</title>
        <authorList>
            <person name="Zhu X.-Q."/>
            <person name="Korhonen P.K."/>
            <person name="Cai H."/>
            <person name="Young N.D."/>
            <person name="Nejsum P."/>
            <person name="von Samson-Himmelstjerna G."/>
            <person name="Boag P.R."/>
            <person name="Tan P."/>
            <person name="Li Q."/>
            <person name="Min J."/>
            <person name="Yang Y."/>
            <person name="Wang X."/>
            <person name="Fang X."/>
            <person name="Hall R.S."/>
            <person name="Hofmann A."/>
            <person name="Sternberg P.W."/>
            <person name="Jex A.R."/>
            <person name="Gasser R.B."/>
        </authorList>
    </citation>
    <scope>NUCLEOTIDE SEQUENCE [LARGE SCALE GENOMIC DNA]</scope>
    <source>
        <strain evidence="2">PN_DK_2014</strain>
    </source>
</reference>
<feature type="compositionally biased region" description="Basic and acidic residues" evidence="1">
    <location>
        <begin position="30"/>
        <end position="55"/>
    </location>
</feature>
<dbReference type="Proteomes" id="UP000031036">
    <property type="component" value="Unassembled WGS sequence"/>
</dbReference>
<dbReference type="EMBL" id="JPKZ01001296">
    <property type="protein sequence ID" value="KHN82828.1"/>
    <property type="molecule type" value="Genomic_DNA"/>
</dbReference>